<evidence type="ECO:0000313" key="9">
    <source>
        <dbReference type="Proteomes" id="UP001168877"/>
    </source>
</evidence>
<proteinExistence type="inferred from homology"/>
<comment type="function">
    <text evidence="5">Lipolytic acyl hydrolase (LAH).</text>
</comment>
<gene>
    <name evidence="8" type="ORF">LWI29_029250</name>
</gene>
<dbReference type="GO" id="GO:0016042">
    <property type="term" value="P:lipid catabolic process"/>
    <property type="evidence" value="ECO:0007669"/>
    <property type="project" value="UniProtKB-UniRule"/>
</dbReference>
<dbReference type="SUPFAM" id="SSF48484">
    <property type="entry name" value="Lipoxigenase"/>
    <property type="match status" value="1"/>
</dbReference>
<feature type="active site" description="Proton acceptor" evidence="4">
    <location>
        <position position="321"/>
    </location>
</feature>
<dbReference type="Proteomes" id="UP001168877">
    <property type="component" value="Unassembled WGS sequence"/>
</dbReference>
<reference evidence="8" key="1">
    <citation type="journal article" date="2022" name="Plant J.">
        <title>Strategies of tolerance reflected in two North American maple genomes.</title>
        <authorList>
            <person name="McEvoy S.L."/>
            <person name="Sezen U.U."/>
            <person name="Trouern-Trend A."/>
            <person name="McMahon S.M."/>
            <person name="Schaberg P.G."/>
            <person name="Yang J."/>
            <person name="Wegrzyn J.L."/>
            <person name="Swenson N.G."/>
        </authorList>
    </citation>
    <scope>NUCLEOTIDE SEQUENCE</scope>
    <source>
        <strain evidence="8">NS2018</strain>
    </source>
</reference>
<feature type="short sequence motif" description="DGA/G" evidence="4">
    <location>
        <begin position="321"/>
        <end position="323"/>
    </location>
</feature>
<dbReference type="PANTHER" id="PTHR32176">
    <property type="entry name" value="XYLOSE ISOMERASE"/>
    <property type="match status" value="1"/>
</dbReference>
<evidence type="ECO:0000256" key="2">
    <source>
        <dbReference type="ARBA" id="ARBA00022963"/>
    </source>
</evidence>
<evidence type="ECO:0000256" key="4">
    <source>
        <dbReference type="PROSITE-ProRule" id="PRU01161"/>
    </source>
</evidence>
<dbReference type="InterPro" id="IPR036226">
    <property type="entry name" value="LipOase_C_sf"/>
</dbReference>
<name>A0AA39T701_ACESA</name>
<comment type="caution">
    <text evidence="8">The sequence shown here is derived from an EMBL/GenBank/DDBJ whole genome shotgun (WGS) entry which is preliminary data.</text>
</comment>
<dbReference type="Gene3D" id="1.20.245.10">
    <property type="entry name" value="Lipoxygenase-1, Domain 5"/>
    <property type="match status" value="1"/>
</dbReference>
<evidence type="ECO:0000256" key="1">
    <source>
        <dbReference type="ARBA" id="ARBA00010240"/>
    </source>
</evidence>
<accession>A0AA39T701</accession>
<feature type="short sequence motif" description="GXGXXG" evidence="4">
    <location>
        <begin position="96"/>
        <end position="101"/>
    </location>
</feature>
<comment type="similarity">
    <text evidence="1 5">Belongs to the patatin family.</text>
</comment>
<keyword evidence="2 4" id="KW-0442">Lipid degradation</keyword>
<dbReference type="PROSITE" id="PS51635">
    <property type="entry name" value="PNPLA"/>
    <property type="match status" value="1"/>
</dbReference>
<dbReference type="InterPro" id="IPR002641">
    <property type="entry name" value="PNPLA_dom"/>
</dbReference>
<dbReference type="Gene3D" id="3.40.1090.10">
    <property type="entry name" value="Cytosolic phospholipase A2 catalytic domain"/>
    <property type="match status" value="1"/>
</dbReference>
<sequence>MPEEGTPEYVELESNPDKAFPKTITVIEILSRHSTDEVYLGQRDISEWTSDQEPLQEFEEFGNKLVKIEENILAMNKDPKLKNHDGELITILSIDGGGVRGIIPGTILAFLESELQRLDGDENARLADYFDYIAGTSTGGLITALLATPNAKNRPLMEAKDINDFYFEECPLIFPPKQMQHKQMERLGWGWIESIKEWIEHVWNQYGKPAYVTIESFIEFVEKTAFRPRYDGDRLHRKINEMLGDKQLHETLTNVIIPTFDMKLVHPVVFSSSKAKRDETKDARLSDVCIGTSAAPYYLPPHYFEMVTLKGTNTRKYNLVDGGVAANNPTLLAVCEATKDMCGNENSPSWKNIDYSKFLVLSLGTGSSKRDSQIEVGDGKHWGFFQWFWGLNSRQLLLDVLLTATDDMVDIYMSIFFKGSALQDNYLRIQTDELKYDDAKMDNSEKENMEKLLKTGQDLLQKPVTAINLETGSYERLEGKSTNAEELKKFAKRLSDERKRRLGLPVTTQA</sequence>
<keyword evidence="3 4" id="KW-0443">Lipid metabolism</keyword>
<dbReference type="InterPro" id="IPR013819">
    <property type="entry name" value="LipOase_C"/>
</dbReference>
<dbReference type="PROSITE" id="PS51393">
    <property type="entry name" value="LIPOXYGENASE_3"/>
    <property type="match status" value="1"/>
</dbReference>
<dbReference type="GO" id="GO:0004620">
    <property type="term" value="F:phospholipase activity"/>
    <property type="evidence" value="ECO:0007669"/>
    <property type="project" value="TreeGrafter"/>
</dbReference>
<organism evidence="8 9">
    <name type="scientific">Acer saccharum</name>
    <name type="common">Sugar maple</name>
    <dbReference type="NCBI Taxonomy" id="4024"/>
    <lineage>
        <taxon>Eukaryota</taxon>
        <taxon>Viridiplantae</taxon>
        <taxon>Streptophyta</taxon>
        <taxon>Embryophyta</taxon>
        <taxon>Tracheophyta</taxon>
        <taxon>Spermatophyta</taxon>
        <taxon>Magnoliopsida</taxon>
        <taxon>eudicotyledons</taxon>
        <taxon>Gunneridae</taxon>
        <taxon>Pentapetalae</taxon>
        <taxon>rosids</taxon>
        <taxon>malvids</taxon>
        <taxon>Sapindales</taxon>
        <taxon>Sapindaceae</taxon>
        <taxon>Hippocastanoideae</taxon>
        <taxon>Acereae</taxon>
        <taxon>Acer</taxon>
    </lineage>
</organism>
<evidence type="ECO:0000313" key="8">
    <source>
        <dbReference type="EMBL" id="KAK0601979.1"/>
    </source>
</evidence>
<feature type="active site" description="Nucleophile" evidence="4">
    <location>
        <position position="137"/>
    </location>
</feature>
<reference evidence="8" key="2">
    <citation type="submission" date="2023-06" db="EMBL/GenBank/DDBJ databases">
        <authorList>
            <person name="Swenson N.G."/>
            <person name="Wegrzyn J.L."/>
            <person name="Mcevoy S.L."/>
        </authorList>
    </citation>
    <scope>NUCLEOTIDE SEQUENCE</scope>
    <source>
        <strain evidence="8">NS2018</strain>
        <tissue evidence="8">Leaf</tissue>
    </source>
</reference>
<evidence type="ECO:0000259" key="7">
    <source>
        <dbReference type="PROSITE" id="PS51635"/>
    </source>
</evidence>
<keyword evidence="9" id="KW-1185">Reference proteome</keyword>
<dbReference type="SUPFAM" id="SSF52151">
    <property type="entry name" value="FabD/lysophospholipase-like"/>
    <property type="match status" value="1"/>
</dbReference>
<dbReference type="PANTHER" id="PTHR32176:SF116">
    <property type="entry name" value="PATATIN"/>
    <property type="match status" value="1"/>
</dbReference>
<dbReference type="GO" id="GO:0016702">
    <property type="term" value="F:oxidoreductase activity, acting on single donors with incorporation of molecular oxygen, incorporation of two atoms of oxygen"/>
    <property type="evidence" value="ECO:0007669"/>
    <property type="project" value="InterPro"/>
</dbReference>
<dbReference type="Pfam" id="PF00305">
    <property type="entry name" value="Lipoxygenase"/>
    <property type="match status" value="1"/>
</dbReference>
<evidence type="ECO:0000256" key="5">
    <source>
        <dbReference type="RuleBase" id="RU361262"/>
    </source>
</evidence>
<feature type="short sequence motif" description="GXSXG" evidence="4">
    <location>
        <begin position="135"/>
        <end position="139"/>
    </location>
</feature>
<dbReference type="GO" id="GO:0047372">
    <property type="term" value="F:monoacylglycerol lipase activity"/>
    <property type="evidence" value="ECO:0007669"/>
    <property type="project" value="TreeGrafter"/>
</dbReference>
<dbReference type="GO" id="GO:0046872">
    <property type="term" value="F:metal ion binding"/>
    <property type="evidence" value="ECO:0007669"/>
    <property type="project" value="InterPro"/>
</dbReference>
<feature type="domain" description="PNPLA" evidence="7">
    <location>
        <begin position="92"/>
        <end position="334"/>
    </location>
</feature>
<dbReference type="AlphaFoldDB" id="A0AA39T701"/>
<dbReference type="EMBL" id="JAUESC010000003">
    <property type="protein sequence ID" value="KAK0601979.1"/>
    <property type="molecule type" value="Genomic_DNA"/>
</dbReference>
<evidence type="ECO:0000259" key="6">
    <source>
        <dbReference type="PROSITE" id="PS51393"/>
    </source>
</evidence>
<dbReference type="EC" id="3.1.1.-" evidence="5"/>
<feature type="domain" description="Lipoxygenase" evidence="6">
    <location>
        <begin position="1"/>
        <end position="108"/>
    </location>
</feature>
<evidence type="ECO:0000256" key="3">
    <source>
        <dbReference type="ARBA" id="ARBA00023098"/>
    </source>
</evidence>
<protein>
    <recommendedName>
        <fullName evidence="5">Patatin</fullName>
        <ecNumber evidence="5">3.1.1.-</ecNumber>
    </recommendedName>
</protein>
<dbReference type="InterPro" id="IPR016035">
    <property type="entry name" value="Acyl_Trfase/lysoPLipase"/>
</dbReference>
<keyword evidence="4 5" id="KW-0378">Hydrolase</keyword>
<dbReference type="Pfam" id="PF01734">
    <property type="entry name" value="Patatin"/>
    <property type="match status" value="1"/>
</dbReference>
<comment type="domain">
    <text evidence="5">The nitrogen atoms of the two glycine residues in the GGXR motif define the oxyanion hole, and stabilize the oxyanion that forms during the nucleophilic attack by the catalytic serine during substrate cleavage.</text>
</comment>